<sequence length="341" mass="37067">MKVLVTGGAGYIGSHTCVELLEAGIEPVVVDNLCNSSETALARVEMITGKSVHFHPVDIRDAEALREVFRTHTVSAVIHFAGLKAVGESVSQPLRYYQNNVAGTLTLCEVMQEFGVHQLIFSSSATVYGDPASVPIREDFPTGATNPYGASKLMVEDILRDLCKAPGNAWKISLLRYFNPIGAHQSGAIGEDPAGIPNNLLPYVAQVAVGRLPQLQVFGDDYPTPDGTGVRDYIHVVDLARGHLAALNKLQKAETDAGCYTYNLGTGRGSSVLEIVRAFAAAADRKIPYSIVPRRPGDIAECYADPAYAEQELGWKAEFDLKRMVEDTWRWQSQNPQGYAD</sequence>
<dbReference type="Proteomes" id="UP000306791">
    <property type="component" value="Unassembled WGS sequence"/>
</dbReference>
<dbReference type="Gene3D" id="3.40.50.720">
    <property type="entry name" value="NAD(P)-binding Rossmann-like Domain"/>
    <property type="match status" value="1"/>
</dbReference>
<comment type="cofactor">
    <cofactor evidence="2 9">
        <name>NAD(+)</name>
        <dbReference type="ChEBI" id="CHEBI:57540"/>
    </cofactor>
</comment>
<proteinExistence type="inferred from homology"/>
<dbReference type="EMBL" id="VANI01000007">
    <property type="protein sequence ID" value="TLM78162.1"/>
    <property type="molecule type" value="Genomic_DNA"/>
</dbReference>
<dbReference type="EC" id="5.1.3.2" evidence="5 9"/>
<evidence type="ECO:0000313" key="11">
    <source>
        <dbReference type="EMBL" id="TLM78162.1"/>
    </source>
</evidence>
<comment type="caution">
    <text evidence="11">The sequence shown here is derived from an EMBL/GenBank/DDBJ whole genome shotgun (WGS) entry which is preliminary data.</text>
</comment>
<dbReference type="Gene3D" id="3.90.25.10">
    <property type="entry name" value="UDP-galactose 4-epimerase, domain 1"/>
    <property type="match status" value="1"/>
</dbReference>
<evidence type="ECO:0000256" key="4">
    <source>
        <dbReference type="ARBA" id="ARBA00007637"/>
    </source>
</evidence>
<dbReference type="CDD" id="cd05247">
    <property type="entry name" value="UDP_G4E_1_SDR_e"/>
    <property type="match status" value="1"/>
</dbReference>
<dbReference type="PANTHER" id="PTHR43725">
    <property type="entry name" value="UDP-GLUCOSE 4-EPIMERASE"/>
    <property type="match status" value="1"/>
</dbReference>
<evidence type="ECO:0000256" key="5">
    <source>
        <dbReference type="ARBA" id="ARBA00013189"/>
    </source>
</evidence>
<comment type="pathway">
    <text evidence="3 9">Carbohydrate metabolism; galactose metabolism.</text>
</comment>
<protein>
    <recommendedName>
        <fullName evidence="6 9">UDP-glucose 4-epimerase</fullName>
        <ecNumber evidence="5 9">5.1.3.2</ecNumber>
    </recommendedName>
</protein>
<dbReference type="InterPro" id="IPR005886">
    <property type="entry name" value="UDP_G4E"/>
</dbReference>
<dbReference type="SUPFAM" id="SSF51735">
    <property type="entry name" value="NAD(P)-binding Rossmann-fold domains"/>
    <property type="match status" value="1"/>
</dbReference>
<evidence type="ECO:0000256" key="9">
    <source>
        <dbReference type="RuleBase" id="RU366046"/>
    </source>
</evidence>
<evidence type="ECO:0000256" key="1">
    <source>
        <dbReference type="ARBA" id="ARBA00000083"/>
    </source>
</evidence>
<evidence type="ECO:0000256" key="7">
    <source>
        <dbReference type="ARBA" id="ARBA00023027"/>
    </source>
</evidence>
<dbReference type="InterPro" id="IPR036291">
    <property type="entry name" value="NAD(P)-bd_dom_sf"/>
</dbReference>
<dbReference type="PANTHER" id="PTHR43725:SF47">
    <property type="entry name" value="UDP-GLUCOSE 4-EPIMERASE"/>
    <property type="match status" value="1"/>
</dbReference>
<evidence type="ECO:0000313" key="12">
    <source>
        <dbReference type="Proteomes" id="UP000306791"/>
    </source>
</evidence>
<gene>
    <name evidence="11" type="primary">galE</name>
    <name evidence="11" type="ORF">FDY93_06980</name>
</gene>
<comment type="similarity">
    <text evidence="4 9">Belongs to the NAD(P)-dependent epimerase/dehydratase family.</text>
</comment>
<dbReference type="GO" id="GO:0003978">
    <property type="term" value="F:UDP-glucose 4-epimerase activity"/>
    <property type="evidence" value="ECO:0007669"/>
    <property type="project" value="UniProtKB-EC"/>
</dbReference>
<evidence type="ECO:0000256" key="2">
    <source>
        <dbReference type="ARBA" id="ARBA00001911"/>
    </source>
</evidence>
<evidence type="ECO:0000259" key="10">
    <source>
        <dbReference type="Pfam" id="PF16363"/>
    </source>
</evidence>
<keyword evidence="9" id="KW-0119">Carbohydrate metabolism</keyword>
<feature type="domain" description="NAD(P)-binding" evidence="10">
    <location>
        <begin position="4"/>
        <end position="328"/>
    </location>
</feature>
<dbReference type="RefSeq" id="WP_138235035.1">
    <property type="nucleotide sequence ID" value="NZ_CP185860.1"/>
</dbReference>
<comment type="catalytic activity">
    <reaction evidence="1 9">
        <text>UDP-alpha-D-glucose = UDP-alpha-D-galactose</text>
        <dbReference type="Rhea" id="RHEA:22168"/>
        <dbReference type="ChEBI" id="CHEBI:58885"/>
        <dbReference type="ChEBI" id="CHEBI:66914"/>
        <dbReference type="EC" id="5.1.3.2"/>
    </reaction>
</comment>
<dbReference type="NCBIfam" id="TIGR01179">
    <property type="entry name" value="galE"/>
    <property type="match status" value="1"/>
</dbReference>
<comment type="subunit">
    <text evidence="9">Homodimer.</text>
</comment>
<accession>A0ABY2UPJ8</accession>
<keyword evidence="8 9" id="KW-0413">Isomerase</keyword>
<dbReference type="InterPro" id="IPR016040">
    <property type="entry name" value="NAD(P)-bd_dom"/>
</dbReference>
<dbReference type="Pfam" id="PF16363">
    <property type="entry name" value="GDP_Man_Dehyd"/>
    <property type="match status" value="1"/>
</dbReference>
<dbReference type="NCBIfam" id="NF007956">
    <property type="entry name" value="PRK10675.1"/>
    <property type="match status" value="1"/>
</dbReference>
<evidence type="ECO:0000256" key="3">
    <source>
        <dbReference type="ARBA" id="ARBA00004947"/>
    </source>
</evidence>
<reference evidence="11 12" key="1">
    <citation type="submission" date="2019-05" db="EMBL/GenBank/DDBJ databases">
        <title>Microbulbifer harenosus sp. nov., an alginate-degrading bacterium isolated from coastal sand.</title>
        <authorList>
            <person name="Huang H."/>
            <person name="Mo K."/>
            <person name="Bao S."/>
        </authorList>
    </citation>
    <scope>NUCLEOTIDE SEQUENCE [LARGE SCALE GENOMIC DNA]</scope>
    <source>
        <strain evidence="11 12">HB161719</strain>
    </source>
</reference>
<keyword evidence="7 9" id="KW-0520">NAD</keyword>
<keyword evidence="12" id="KW-1185">Reference proteome</keyword>
<organism evidence="11 12">
    <name type="scientific">Microbulbifer harenosus</name>
    <dbReference type="NCBI Taxonomy" id="2576840"/>
    <lineage>
        <taxon>Bacteria</taxon>
        <taxon>Pseudomonadati</taxon>
        <taxon>Pseudomonadota</taxon>
        <taxon>Gammaproteobacteria</taxon>
        <taxon>Cellvibrionales</taxon>
        <taxon>Microbulbiferaceae</taxon>
        <taxon>Microbulbifer</taxon>
    </lineage>
</organism>
<evidence type="ECO:0000256" key="8">
    <source>
        <dbReference type="ARBA" id="ARBA00023235"/>
    </source>
</evidence>
<name>A0ABY2UPJ8_9GAMM</name>
<evidence type="ECO:0000256" key="6">
    <source>
        <dbReference type="ARBA" id="ARBA00018569"/>
    </source>
</evidence>